<dbReference type="GO" id="GO:0031123">
    <property type="term" value="P:RNA 3'-end processing"/>
    <property type="evidence" value="ECO:0007669"/>
    <property type="project" value="TreeGrafter"/>
</dbReference>
<dbReference type="InterPro" id="IPR002058">
    <property type="entry name" value="PAP_assoc"/>
</dbReference>
<feature type="compositionally biased region" description="Polar residues" evidence="9">
    <location>
        <begin position="217"/>
        <end position="233"/>
    </location>
</feature>
<evidence type="ECO:0000256" key="8">
    <source>
        <dbReference type="ARBA" id="ARBA00038491"/>
    </source>
</evidence>
<evidence type="ECO:0000256" key="5">
    <source>
        <dbReference type="ARBA" id="ARBA00022679"/>
    </source>
</evidence>
<name>A0A067QPB4_ZOONE</name>
<feature type="domain" description="PAP-associated" evidence="10">
    <location>
        <begin position="572"/>
        <end position="633"/>
    </location>
</feature>
<comment type="cofactor">
    <cofactor evidence="2">
        <name>Mg(2+)</name>
        <dbReference type="ChEBI" id="CHEBI:18420"/>
    </cofactor>
</comment>
<feature type="region of interest" description="Disordered" evidence="9">
    <location>
        <begin position="76"/>
        <end position="201"/>
    </location>
</feature>
<proteinExistence type="inferred from homology"/>
<dbReference type="STRING" id="136037.A0A067QPB4"/>
<dbReference type="OrthoDB" id="2274644at2759"/>
<accession>A0A067QPB4</accession>
<feature type="region of interest" description="Disordered" evidence="9">
    <location>
        <begin position="217"/>
        <end position="242"/>
    </location>
</feature>
<evidence type="ECO:0000313" key="12">
    <source>
        <dbReference type="EMBL" id="KDR10315.1"/>
    </source>
</evidence>
<keyword evidence="4" id="KW-0963">Cytoplasm</keyword>
<dbReference type="CDD" id="cd05402">
    <property type="entry name" value="NT_PAP_TUTase"/>
    <property type="match status" value="1"/>
</dbReference>
<evidence type="ECO:0000256" key="2">
    <source>
        <dbReference type="ARBA" id="ARBA00001946"/>
    </source>
</evidence>
<organism evidence="12 13">
    <name type="scientific">Zootermopsis nevadensis</name>
    <name type="common">Dampwood termite</name>
    <dbReference type="NCBI Taxonomy" id="136037"/>
    <lineage>
        <taxon>Eukaryota</taxon>
        <taxon>Metazoa</taxon>
        <taxon>Ecdysozoa</taxon>
        <taxon>Arthropoda</taxon>
        <taxon>Hexapoda</taxon>
        <taxon>Insecta</taxon>
        <taxon>Pterygota</taxon>
        <taxon>Neoptera</taxon>
        <taxon>Polyneoptera</taxon>
        <taxon>Dictyoptera</taxon>
        <taxon>Blattodea</taxon>
        <taxon>Blattoidea</taxon>
        <taxon>Termitoidae</taxon>
        <taxon>Termopsidae</taxon>
        <taxon>Zootermopsis</taxon>
    </lineage>
</organism>
<gene>
    <name evidence="12" type="ORF">L798_14998</name>
</gene>
<evidence type="ECO:0000256" key="7">
    <source>
        <dbReference type="ARBA" id="ARBA00022842"/>
    </source>
</evidence>
<dbReference type="InterPro" id="IPR054708">
    <property type="entry name" value="MTPAP-like_central"/>
</dbReference>
<keyword evidence="5" id="KW-0808">Transferase</keyword>
<dbReference type="eggNOG" id="KOG2277">
    <property type="taxonomic scope" value="Eukaryota"/>
</dbReference>
<dbReference type="SUPFAM" id="SSF81301">
    <property type="entry name" value="Nucleotidyltransferase"/>
    <property type="match status" value="1"/>
</dbReference>
<dbReference type="OMA" id="CYSKLDW"/>
<evidence type="ECO:0000256" key="6">
    <source>
        <dbReference type="ARBA" id="ARBA00022723"/>
    </source>
</evidence>
<evidence type="ECO:0000259" key="11">
    <source>
        <dbReference type="Pfam" id="PF22600"/>
    </source>
</evidence>
<dbReference type="Gene3D" id="1.10.1410.10">
    <property type="match status" value="1"/>
</dbReference>
<dbReference type="SUPFAM" id="SSF81631">
    <property type="entry name" value="PAP/OAS1 substrate-binding domain"/>
    <property type="match status" value="1"/>
</dbReference>
<comment type="cofactor">
    <cofactor evidence="1">
        <name>Mn(2+)</name>
        <dbReference type="ChEBI" id="CHEBI:29035"/>
    </cofactor>
</comment>
<keyword evidence="6" id="KW-0479">Metal-binding</keyword>
<feature type="compositionally biased region" description="Low complexity" evidence="9">
    <location>
        <begin position="146"/>
        <end position="168"/>
    </location>
</feature>
<dbReference type="Pfam" id="PF22600">
    <property type="entry name" value="MTPAP-like_central"/>
    <property type="match status" value="1"/>
</dbReference>
<dbReference type="InterPro" id="IPR043519">
    <property type="entry name" value="NT_sf"/>
</dbReference>
<evidence type="ECO:0000256" key="1">
    <source>
        <dbReference type="ARBA" id="ARBA00001936"/>
    </source>
</evidence>
<feature type="region of interest" description="Disordered" evidence="9">
    <location>
        <begin position="276"/>
        <end position="295"/>
    </location>
</feature>
<comment type="similarity">
    <text evidence="8">Belongs to the DNA polymerase type-B-like family. GLD2 subfamily.</text>
</comment>
<dbReference type="PANTHER" id="PTHR12271:SF40">
    <property type="entry name" value="POLY(A) RNA POLYMERASE GLD2"/>
    <property type="match status" value="1"/>
</dbReference>
<feature type="domain" description="Poly(A) RNA polymerase mitochondrial-like central palm" evidence="11">
    <location>
        <begin position="348"/>
        <end position="485"/>
    </location>
</feature>
<dbReference type="Gene3D" id="3.30.460.10">
    <property type="entry name" value="Beta Polymerase, domain 2"/>
    <property type="match status" value="1"/>
</dbReference>
<dbReference type="Proteomes" id="UP000027135">
    <property type="component" value="Unassembled WGS sequence"/>
</dbReference>
<dbReference type="EMBL" id="KK853171">
    <property type="protein sequence ID" value="KDR10315.1"/>
    <property type="molecule type" value="Genomic_DNA"/>
</dbReference>
<sequence length="674" mass="77043">MYHAMFSSRMVVNFVDQQQQHHNHHHNNLSDTNNNNSSSNRQNRILSSNCYSHSPFEHPYPLELLQLMGLEMPPVRNRSYNNHPGGRGGGGWRDRGNLHGSSSSLMPPPVSVGFRPLVHNSTMKRNSWNKNNGRPPRCSQRDPLASNSDLSYNSSSDSGFSSRSPTPSKQQLQQSALSDVSALQATGEESDDTKAGTSSLDCKGVKRLHEVYGTPVHNSAVENGHSHQQQHQQPYFHKHSASAQSIQTLHGLQFYQRQQSWHPGLIRNESPYLSKRRYHSGRHSPPLPVPPHRHSRGGRRLNEILFPLSGGLGLPVFVAADQLLSRAYLMQVTCTPPQLISGCDWDKLSEGIWNKFMIHQQTEDTFKKKIKLWKCLSDFIKLSFPRYGLYLVGSTMNGFGSDKSDVDMCLHVRHTEMDQRNEAVGHLEQMLKCLRGCGFIEHPELIQAKVPILKFRDTCFCLEVDLNCNNSVGIRNTHLLSCYSRMDWRVRPLVLIIKLWAHKHNINDAKNMTISSYSLVLMVIHFLQCGVTPPVLPCLHGMYPGKFTPHSDIQMIDIYEDLPPFNSDNSQTLGELLHDFLRYYAEFSFSQYAMSVRLASRVPIEECRRARTYKNDPHQWKYLCIEEPFDLTNTARSVYDRDVFERIKAVFQASYISLKKTRDIESIFLLDDKD</sequence>
<dbReference type="GO" id="GO:0046872">
    <property type="term" value="F:metal ion binding"/>
    <property type="evidence" value="ECO:0007669"/>
    <property type="project" value="UniProtKB-KW"/>
</dbReference>
<feature type="compositionally biased region" description="Low complexity" evidence="9">
    <location>
        <begin position="29"/>
        <end position="43"/>
    </location>
</feature>
<dbReference type="InParanoid" id="A0A067QPB4"/>
<evidence type="ECO:0000259" key="10">
    <source>
        <dbReference type="Pfam" id="PF03828"/>
    </source>
</evidence>
<evidence type="ECO:0000256" key="4">
    <source>
        <dbReference type="ARBA" id="ARBA00022490"/>
    </source>
</evidence>
<dbReference type="PANTHER" id="PTHR12271">
    <property type="entry name" value="POLY A POLYMERASE CID PAP -RELATED"/>
    <property type="match status" value="1"/>
</dbReference>
<feature type="compositionally biased region" description="Polar residues" evidence="9">
    <location>
        <begin position="169"/>
        <end position="184"/>
    </location>
</feature>
<evidence type="ECO:0000313" key="13">
    <source>
        <dbReference type="Proteomes" id="UP000027135"/>
    </source>
</evidence>
<evidence type="ECO:0000256" key="3">
    <source>
        <dbReference type="ARBA" id="ARBA00004496"/>
    </source>
</evidence>
<keyword evidence="7" id="KW-0460">Magnesium</keyword>
<dbReference type="GO" id="GO:1990817">
    <property type="term" value="F:poly(A) RNA polymerase activity"/>
    <property type="evidence" value="ECO:0007669"/>
    <property type="project" value="TreeGrafter"/>
</dbReference>
<comment type="subcellular location">
    <subcellularLocation>
        <location evidence="3">Cytoplasm</location>
    </subcellularLocation>
</comment>
<dbReference type="GO" id="GO:0005737">
    <property type="term" value="C:cytoplasm"/>
    <property type="evidence" value="ECO:0007669"/>
    <property type="project" value="UniProtKB-SubCell"/>
</dbReference>
<reference evidence="12 13" key="1">
    <citation type="journal article" date="2014" name="Nat. Commun.">
        <title>Molecular traces of alternative social organization in a termite genome.</title>
        <authorList>
            <person name="Terrapon N."/>
            <person name="Li C."/>
            <person name="Robertson H.M."/>
            <person name="Ji L."/>
            <person name="Meng X."/>
            <person name="Booth W."/>
            <person name="Chen Z."/>
            <person name="Childers C.P."/>
            <person name="Glastad K.M."/>
            <person name="Gokhale K."/>
            <person name="Gowin J."/>
            <person name="Gronenberg W."/>
            <person name="Hermansen R.A."/>
            <person name="Hu H."/>
            <person name="Hunt B.G."/>
            <person name="Huylmans A.K."/>
            <person name="Khalil S.M."/>
            <person name="Mitchell R.D."/>
            <person name="Munoz-Torres M.C."/>
            <person name="Mustard J.A."/>
            <person name="Pan H."/>
            <person name="Reese J.T."/>
            <person name="Scharf M.E."/>
            <person name="Sun F."/>
            <person name="Vogel H."/>
            <person name="Xiao J."/>
            <person name="Yang W."/>
            <person name="Yang Z."/>
            <person name="Yang Z."/>
            <person name="Zhou J."/>
            <person name="Zhu J."/>
            <person name="Brent C.S."/>
            <person name="Elsik C.G."/>
            <person name="Goodisman M.A."/>
            <person name="Liberles D.A."/>
            <person name="Roe R.M."/>
            <person name="Vargo E.L."/>
            <person name="Vilcinskas A."/>
            <person name="Wang J."/>
            <person name="Bornberg-Bauer E."/>
            <person name="Korb J."/>
            <person name="Zhang G."/>
            <person name="Liebig J."/>
        </authorList>
    </citation>
    <scope>NUCLEOTIDE SEQUENCE [LARGE SCALE GENOMIC DNA]</scope>
    <source>
        <tissue evidence="12">Whole organism</tissue>
    </source>
</reference>
<evidence type="ECO:0000256" key="9">
    <source>
        <dbReference type="SAM" id="MobiDB-lite"/>
    </source>
</evidence>
<protein>
    <submittedName>
        <fullName evidence="12">Poly(A) RNA polymerase gld-2-like protein A</fullName>
    </submittedName>
</protein>
<dbReference type="Pfam" id="PF03828">
    <property type="entry name" value="PAP_assoc"/>
    <property type="match status" value="1"/>
</dbReference>
<keyword evidence="13" id="KW-1185">Reference proteome</keyword>
<feature type="region of interest" description="Disordered" evidence="9">
    <location>
        <begin position="18"/>
        <end position="43"/>
    </location>
</feature>
<feature type="compositionally biased region" description="Polar residues" evidence="9">
    <location>
        <begin position="119"/>
        <end position="132"/>
    </location>
</feature>
<dbReference type="AlphaFoldDB" id="A0A067QPB4"/>